<accession>A0A6J2VCS6</accession>
<dbReference type="CDD" id="cd04365">
    <property type="entry name" value="IlGF_relaxin_like"/>
    <property type="match status" value="1"/>
</dbReference>
<dbReference type="Proteomes" id="UP000504632">
    <property type="component" value="Chromosome 5"/>
</dbReference>
<protein>
    <submittedName>
        <fullName evidence="9">Insulin-like 5b</fullName>
    </submittedName>
</protein>
<dbReference type="InterPro" id="IPR036438">
    <property type="entry name" value="Insulin-like_sf"/>
</dbReference>
<proteinExistence type="predicted"/>
<dbReference type="RefSeq" id="XP_030630640.1">
    <property type="nucleotide sequence ID" value="XM_030774780.1"/>
</dbReference>
<dbReference type="InterPro" id="IPR016179">
    <property type="entry name" value="Insulin-like"/>
</dbReference>
<keyword evidence="5" id="KW-1015">Disulfide bond</keyword>
<dbReference type="InParanoid" id="A0A6J2VCS6"/>
<keyword evidence="3" id="KW-0964">Secreted</keyword>
<evidence type="ECO:0000256" key="5">
    <source>
        <dbReference type="ARBA" id="ARBA00023157"/>
    </source>
</evidence>
<comment type="subcellular location">
    <subcellularLocation>
        <location evidence="1">Secreted</location>
    </subcellularLocation>
</comment>
<reference evidence="9" key="1">
    <citation type="submission" date="2025-08" db="UniProtKB">
        <authorList>
            <consortium name="RefSeq"/>
        </authorList>
    </citation>
    <scope>IDENTIFICATION</scope>
</reference>
<dbReference type="GeneID" id="115812296"/>
<organism evidence="8 9">
    <name type="scientific">Chanos chanos</name>
    <name type="common">Milkfish</name>
    <name type="synonym">Mugil chanos</name>
    <dbReference type="NCBI Taxonomy" id="29144"/>
    <lineage>
        <taxon>Eukaryota</taxon>
        <taxon>Metazoa</taxon>
        <taxon>Chordata</taxon>
        <taxon>Craniata</taxon>
        <taxon>Vertebrata</taxon>
        <taxon>Euteleostomi</taxon>
        <taxon>Actinopterygii</taxon>
        <taxon>Neopterygii</taxon>
        <taxon>Teleostei</taxon>
        <taxon>Ostariophysi</taxon>
        <taxon>Gonorynchiformes</taxon>
        <taxon>Chanidae</taxon>
        <taxon>Chanos</taxon>
    </lineage>
</organism>
<name>A0A6J2VCS6_CHACN</name>
<keyword evidence="8" id="KW-1185">Reference proteome</keyword>
<evidence type="ECO:0000256" key="4">
    <source>
        <dbReference type="ARBA" id="ARBA00022702"/>
    </source>
</evidence>
<dbReference type="SMART" id="SM00078">
    <property type="entry name" value="IlGF"/>
    <property type="match status" value="1"/>
</dbReference>
<evidence type="ECO:0000256" key="1">
    <source>
        <dbReference type="ARBA" id="ARBA00004613"/>
    </source>
</evidence>
<feature type="signal peptide" evidence="6">
    <location>
        <begin position="1"/>
        <end position="21"/>
    </location>
</feature>
<evidence type="ECO:0000259" key="7">
    <source>
        <dbReference type="SMART" id="SM00078"/>
    </source>
</evidence>
<gene>
    <name evidence="9" type="primary">insl5b</name>
</gene>
<dbReference type="PANTHER" id="PTHR20968:SF2">
    <property type="entry name" value="INSULIN-LIKE PEPTIDE INSL5"/>
    <property type="match status" value="1"/>
</dbReference>
<evidence type="ECO:0000313" key="9">
    <source>
        <dbReference type="RefSeq" id="XP_030630640.1"/>
    </source>
</evidence>
<feature type="domain" description="Insulin-like" evidence="7">
    <location>
        <begin position="28"/>
        <end position="104"/>
    </location>
</feature>
<keyword evidence="6" id="KW-0732">Signal</keyword>
<comment type="subunit">
    <text evidence="2">Heterodimer of a B chain and an A chain linked by two disulfide bonds.</text>
</comment>
<dbReference type="Pfam" id="PF00049">
    <property type="entry name" value="Insulin"/>
    <property type="match status" value="1"/>
</dbReference>
<dbReference type="InterPro" id="IPR051777">
    <property type="entry name" value="Insulin-like_neuro_ligands"/>
</dbReference>
<evidence type="ECO:0000313" key="8">
    <source>
        <dbReference type="Proteomes" id="UP000504632"/>
    </source>
</evidence>
<evidence type="ECO:0000256" key="6">
    <source>
        <dbReference type="SAM" id="SignalP"/>
    </source>
</evidence>
<dbReference type="PANTHER" id="PTHR20968">
    <property type="entry name" value="ILGF DOMAIN-CONTAINING PROTEIN"/>
    <property type="match status" value="1"/>
</dbReference>
<dbReference type="GO" id="GO:0005179">
    <property type="term" value="F:hormone activity"/>
    <property type="evidence" value="ECO:0007669"/>
    <property type="project" value="UniProtKB-KW"/>
</dbReference>
<dbReference type="CTD" id="100008569"/>
<dbReference type="GO" id="GO:0005576">
    <property type="term" value="C:extracellular region"/>
    <property type="evidence" value="ECO:0007669"/>
    <property type="project" value="UniProtKB-SubCell"/>
</dbReference>
<evidence type="ECO:0000256" key="3">
    <source>
        <dbReference type="ARBA" id="ARBA00022525"/>
    </source>
</evidence>
<dbReference type="AlphaFoldDB" id="A0A6J2VCS6"/>
<feature type="chain" id="PRO_5026802264" evidence="6">
    <location>
        <begin position="22"/>
        <end position="104"/>
    </location>
</feature>
<dbReference type="OrthoDB" id="9443437at2759"/>
<sequence>MRFLLLAVLLVSALLSGSVQPAGTVSALKLCGREFVRAVVYTCGGSRWRRIPSDDNAEDYQDQTGLDILTSKTGMDLTRRDLNDMLTIVCCQVGCRNSDLARLC</sequence>
<evidence type="ECO:0000256" key="2">
    <source>
        <dbReference type="ARBA" id="ARBA00011207"/>
    </source>
</evidence>
<keyword evidence="4" id="KW-0372">Hormone</keyword>
<dbReference type="GO" id="GO:0001664">
    <property type="term" value="F:G protein-coupled receptor binding"/>
    <property type="evidence" value="ECO:0007669"/>
    <property type="project" value="TreeGrafter"/>
</dbReference>
<dbReference type="SUPFAM" id="SSF56994">
    <property type="entry name" value="Insulin-like"/>
    <property type="match status" value="1"/>
</dbReference>